<protein>
    <submittedName>
        <fullName evidence="4">Gag protein</fullName>
    </submittedName>
</protein>
<feature type="region of interest" description="Disordered" evidence="2">
    <location>
        <begin position="1"/>
        <end position="43"/>
    </location>
</feature>
<feature type="compositionally biased region" description="Polar residues" evidence="2">
    <location>
        <begin position="34"/>
        <end position="43"/>
    </location>
</feature>
<organism evidence="3 4">
    <name type="scientific">Panagrolaimus davidi</name>
    <dbReference type="NCBI Taxonomy" id="227884"/>
    <lineage>
        <taxon>Eukaryota</taxon>
        <taxon>Metazoa</taxon>
        <taxon>Ecdysozoa</taxon>
        <taxon>Nematoda</taxon>
        <taxon>Chromadorea</taxon>
        <taxon>Rhabditida</taxon>
        <taxon>Tylenchina</taxon>
        <taxon>Panagrolaimomorpha</taxon>
        <taxon>Panagrolaimoidea</taxon>
        <taxon>Panagrolaimidae</taxon>
        <taxon>Panagrolaimus</taxon>
    </lineage>
</organism>
<feature type="region of interest" description="Disordered" evidence="2">
    <location>
        <begin position="435"/>
        <end position="481"/>
    </location>
</feature>
<accession>A0A914Q0B9</accession>
<feature type="region of interest" description="Disordered" evidence="2">
    <location>
        <begin position="399"/>
        <end position="419"/>
    </location>
</feature>
<feature type="compositionally biased region" description="Low complexity" evidence="2">
    <location>
        <begin position="453"/>
        <end position="481"/>
    </location>
</feature>
<evidence type="ECO:0000256" key="2">
    <source>
        <dbReference type="SAM" id="MobiDB-lite"/>
    </source>
</evidence>
<sequence length="506" mass="59618">MRTRQTRSASPPPIFSPQRKLWERRHPFEEPEQSDSSFSTHSSIEAALNEQVTEQAQAVDEQQRLATVAEESYLQTTQTLQQLHQELDQINQQLQQVPPTNSAEQDLILDRKNLLEQEIDEKTQKQAELQQYLNQTVTAINEIQDDLDDNLVNLAKLQQEDQKQKRKGWFRFYPFKTSTPKVKPLSKMANIFGKHSAVDDFEQALRRTARPFFDLAPFSNIGNQTPHQFIEEFNRLSTASGWDESRMLEIFPAYLKGEPLVVFQDIKPKTDFKWVLTQFVKKLSPSNQAMLWRRKLGNRNQKVDEGVAEFGKYIREAARQAYPDNEFSKQTREILAVEAFREHLRPELFKKIIREPKKNNLAEEIQRAMEEEATQKELKQREFIQDNMVAFARLTLEEDNPNVPPNLQPRPPPLQQFQAGPLQQPFVPRTQRFQPRFQNRQPPPSQRPPPPRFQQNFQKPPFQQNYPQPFQPRFRQPFPQQNRFNRNRKGIVRSLVNDAFLFFLFL</sequence>
<evidence type="ECO:0000313" key="4">
    <source>
        <dbReference type="WBParaSite" id="PDA_v2.g24592.t1"/>
    </source>
</evidence>
<feature type="compositionally biased region" description="Basic and acidic residues" evidence="2">
    <location>
        <begin position="20"/>
        <end position="29"/>
    </location>
</feature>
<evidence type="ECO:0000256" key="1">
    <source>
        <dbReference type="SAM" id="Coils"/>
    </source>
</evidence>
<dbReference type="PANTHER" id="PTHR33223">
    <property type="entry name" value="CCHC-TYPE DOMAIN-CONTAINING PROTEIN"/>
    <property type="match status" value="1"/>
</dbReference>
<keyword evidence="1" id="KW-0175">Coiled coil</keyword>
<reference evidence="4" key="1">
    <citation type="submission" date="2022-11" db="UniProtKB">
        <authorList>
            <consortium name="WormBaseParasite"/>
        </authorList>
    </citation>
    <scope>IDENTIFICATION</scope>
</reference>
<feature type="compositionally biased region" description="Pro residues" evidence="2">
    <location>
        <begin position="441"/>
        <end position="452"/>
    </location>
</feature>
<name>A0A914Q0B9_9BILA</name>
<feature type="compositionally biased region" description="Pro residues" evidence="2">
    <location>
        <begin position="402"/>
        <end position="414"/>
    </location>
</feature>
<dbReference type="PANTHER" id="PTHR33223:SF6">
    <property type="entry name" value="CCHC-TYPE DOMAIN-CONTAINING PROTEIN"/>
    <property type="match status" value="1"/>
</dbReference>
<evidence type="ECO:0000313" key="3">
    <source>
        <dbReference type="Proteomes" id="UP000887578"/>
    </source>
</evidence>
<dbReference type="Proteomes" id="UP000887578">
    <property type="component" value="Unplaced"/>
</dbReference>
<dbReference type="WBParaSite" id="PDA_v2.g24592.t1">
    <property type="protein sequence ID" value="PDA_v2.g24592.t1"/>
    <property type="gene ID" value="PDA_v2.g24592"/>
</dbReference>
<dbReference type="AlphaFoldDB" id="A0A914Q0B9"/>
<proteinExistence type="predicted"/>
<feature type="coiled-coil region" evidence="1">
    <location>
        <begin position="73"/>
        <end position="160"/>
    </location>
</feature>
<keyword evidence="3" id="KW-1185">Reference proteome</keyword>